<dbReference type="PANTHER" id="PTHR11527">
    <property type="entry name" value="HEAT-SHOCK PROTEIN 20 FAMILY MEMBER"/>
    <property type="match status" value="1"/>
</dbReference>
<reference evidence="6" key="1">
    <citation type="submission" date="2017-09" db="EMBL/GenBank/DDBJ databases">
        <title>Depth-based differentiation of microbial function through sediment-hosted aquifers and enrichment of novel symbionts in the deep terrestrial subsurface.</title>
        <authorList>
            <person name="Probst A.J."/>
            <person name="Ladd B."/>
            <person name="Jarett J.K."/>
            <person name="Geller-Mcgrath D.E."/>
            <person name="Sieber C.M.K."/>
            <person name="Emerson J.B."/>
            <person name="Anantharaman K."/>
            <person name="Thomas B.C."/>
            <person name="Malmstrom R."/>
            <person name="Stieglmeier M."/>
            <person name="Klingl A."/>
            <person name="Woyke T."/>
            <person name="Ryan C.M."/>
            <person name="Banfield J.F."/>
        </authorList>
    </citation>
    <scope>NUCLEOTIDE SEQUENCE [LARGE SCALE GENOMIC DNA]</scope>
</reference>
<evidence type="ECO:0000259" key="3">
    <source>
        <dbReference type="PROSITE" id="PS01031"/>
    </source>
</evidence>
<dbReference type="EMBL" id="PFCO01000009">
    <property type="protein sequence ID" value="PIR69257.1"/>
    <property type="molecule type" value="Genomic_DNA"/>
</dbReference>
<dbReference type="InterPro" id="IPR007052">
    <property type="entry name" value="CS_dom"/>
</dbReference>
<feature type="domain" description="CS" evidence="4">
    <location>
        <begin position="54"/>
        <end position="158"/>
    </location>
</feature>
<accession>A0A2H0TCJ6</accession>
<evidence type="ECO:0000259" key="4">
    <source>
        <dbReference type="PROSITE" id="PS51203"/>
    </source>
</evidence>
<dbReference type="CDD" id="cd06464">
    <property type="entry name" value="ACD_sHsps-like"/>
    <property type="match status" value="1"/>
</dbReference>
<evidence type="ECO:0000313" key="6">
    <source>
        <dbReference type="Proteomes" id="UP000231503"/>
    </source>
</evidence>
<organism evidence="5 6">
    <name type="scientific">Candidatus Niyogibacteria bacterium CG10_big_fil_rev_8_21_14_0_10_46_36</name>
    <dbReference type="NCBI Taxonomy" id="1974726"/>
    <lineage>
        <taxon>Bacteria</taxon>
        <taxon>Candidatus Niyogiibacteriota</taxon>
    </lineage>
</organism>
<evidence type="ECO:0000256" key="2">
    <source>
        <dbReference type="RuleBase" id="RU003616"/>
    </source>
</evidence>
<dbReference type="InterPro" id="IPR002068">
    <property type="entry name" value="A-crystallin/Hsp20_dom"/>
</dbReference>
<protein>
    <submittedName>
        <fullName evidence="5">Uncharacterized protein</fullName>
    </submittedName>
</protein>
<gene>
    <name evidence="5" type="ORF">COU47_04135</name>
</gene>
<dbReference type="AlphaFoldDB" id="A0A2H0TCJ6"/>
<dbReference type="InterPro" id="IPR031107">
    <property type="entry name" value="Small_HSP"/>
</dbReference>
<dbReference type="Pfam" id="PF00011">
    <property type="entry name" value="HSP20"/>
    <property type="match status" value="1"/>
</dbReference>
<evidence type="ECO:0000256" key="1">
    <source>
        <dbReference type="PROSITE-ProRule" id="PRU00285"/>
    </source>
</evidence>
<dbReference type="Proteomes" id="UP000231503">
    <property type="component" value="Unassembled WGS sequence"/>
</dbReference>
<comment type="caution">
    <text evidence="5">The sequence shown here is derived from an EMBL/GenBank/DDBJ whole genome shotgun (WGS) entry which is preliminary data.</text>
</comment>
<comment type="similarity">
    <text evidence="1 2">Belongs to the small heat shock protein (HSP20) family.</text>
</comment>
<dbReference type="SUPFAM" id="SSF49764">
    <property type="entry name" value="HSP20-like chaperones"/>
    <property type="match status" value="1"/>
</dbReference>
<sequence length="162" mass="18355">MSKTRSFFERLTGSIPADEFDGDMIEEEKPAMSSPEPHHITHPHNNEAPLQEEEAQLTVDMHQTSDEIIIEAMVAGVKPEDLDVSITQDMVTINGKRSKSSTVHDDNYYYQELYWGGFSRSILLPQEVDSEEAEATMKHGLLTIRLPKLDKTKVQKLKIKNG</sequence>
<feature type="domain" description="SHSP" evidence="3">
    <location>
        <begin position="50"/>
        <end position="162"/>
    </location>
</feature>
<dbReference type="PROSITE" id="PS51203">
    <property type="entry name" value="CS"/>
    <property type="match status" value="1"/>
</dbReference>
<proteinExistence type="inferred from homology"/>
<evidence type="ECO:0000313" key="5">
    <source>
        <dbReference type="EMBL" id="PIR69257.1"/>
    </source>
</evidence>
<dbReference type="PROSITE" id="PS01031">
    <property type="entry name" value="SHSP"/>
    <property type="match status" value="1"/>
</dbReference>
<dbReference type="InterPro" id="IPR008978">
    <property type="entry name" value="HSP20-like_chaperone"/>
</dbReference>
<dbReference type="Gene3D" id="2.60.40.790">
    <property type="match status" value="1"/>
</dbReference>
<name>A0A2H0TCJ6_9BACT</name>